<proteinExistence type="inferred from homology"/>
<evidence type="ECO:0000256" key="5">
    <source>
        <dbReference type="HAMAP-Rule" id="MF_03059"/>
    </source>
</evidence>
<dbReference type="InterPro" id="IPR009000">
    <property type="entry name" value="Transl_B-barrel_sf"/>
</dbReference>
<dbReference type="PANTHER" id="PTHR43261">
    <property type="entry name" value="TRANSLATION ELONGATION FACTOR G-RELATED"/>
    <property type="match status" value="1"/>
</dbReference>
<dbReference type="HAMAP" id="MF_03059">
    <property type="entry name" value="mEF_G_2"/>
    <property type="match status" value="1"/>
</dbReference>
<feature type="binding site" evidence="5">
    <location>
        <begin position="151"/>
        <end position="154"/>
    </location>
    <ligand>
        <name>GTP</name>
        <dbReference type="ChEBI" id="CHEBI:37565"/>
    </ligand>
</feature>
<dbReference type="EMBL" id="CCBN010000002">
    <property type="protein sequence ID" value="CDO51838.1"/>
    <property type="molecule type" value="Genomic_DNA"/>
</dbReference>
<reference evidence="7" key="1">
    <citation type="submission" date="2014-03" db="EMBL/GenBank/DDBJ databases">
        <authorList>
            <person name="Casaregola S."/>
        </authorList>
    </citation>
    <scope>NUCLEOTIDE SEQUENCE [LARGE SCALE GENOMIC DNA]</scope>
    <source>
        <strain evidence="7">CLIB 918</strain>
    </source>
</reference>
<comment type="similarity">
    <text evidence="5">Belongs to the TRAFAC class translation factor GTPase superfamily. Classic translation factor GTPase family. EF-G/EF-2 subfamily.</text>
</comment>
<dbReference type="InterPro" id="IPR000640">
    <property type="entry name" value="EFG_V-like"/>
</dbReference>
<dbReference type="GO" id="GO:0032543">
    <property type="term" value="P:mitochondrial translation"/>
    <property type="evidence" value="ECO:0007669"/>
    <property type="project" value="UniProtKB-UniRule"/>
</dbReference>
<protein>
    <recommendedName>
        <fullName evidence="5">Ribosome-releasing factor 2, mitochondrial</fullName>
        <shortName evidence="5">RRF2mt</shortName>
    </recommendedName>
    <alternativeName>
        <fullName evidence="5">Elongation factor G 2, mitochondrial</fullName>
        <shortName evidence="5">EF-G2mt</shortName>
        <shortName evidence="5">mEF-G 2</shortName>
    </alternativeName>
</protein>
<evidence type="ECO:0000313" key="8">
    <source>
        <dbReference type="Proteomes" id="UP000242525"/>
    </source>
</evidence>
<dbReference type="InterPro" id="IPR009022">
    <property type="entry name" value="EFG_III"/>
</dbReference>
<comment type="caution">
    <text evidence="7">The sequence shown here is derived from an EMBL/GenBank/DDBJ whole genome shotgun (WGS) entry which is preliminary data.</text>
</comment>
<comment type="function">
    <text evidence="5">Mitochondrial GTPase that mediates the disassembly of ribosomes from messenger RNA at the termination of mitochondrial protein biosynthesis. Not involved in the GTP-dependent ribosomal translocation step during translation elongation.</text>
</comment>
<dbReference type="CDD" id="cd16262">
    <property type="entry name" value="EFG_III"/>
    <property type="match status" value="1"/>
</dbReference>
<keyword evidence="7" id="KW-0251">Elongation factor</keyword>
<dbReference type="STRING" id="1173061.A0A0J9X3Y8"/>
<dbReference type="FunFam" id="3.30.70.870:FF:000007">
    <property type="entry name" value="Ribosome-releasing factor 2, mitochondrial"/>
    <property type="match status" value="1"/>
</dbReference>
<keyword evidence="1 5" id="KW-0547">Nucleotide-binding</keyword>
<evidence type="ECO:0000313" key="7">
    <source>
        <dbReference type="EMBL" id="CDO51838.1"/>
    </source>
</evidence>
<dbReference type="GO" id="GO:0003924">
    <property type="term" value="F:GTPase activity"/>
    <property type="evidence" value="ECO:0007669"/>
    <property type="project" value="UniProtKB-UniRule"/>
</dbReference>
<dbReference type="PROSITE" id="PS51722">
    <property type="entry name" value="G_TR_2"/>
    <property type="match status" value="1"/>
</dbReference>
<dbReference type="InterPro" id="IPR005225">
    <property type="entry name" value="Small_GTP-bd"/>
</dbReference>
<dbReference type="PANTHER" id="PTHR43261:SF1">
    <property type="entry name" value="RIBOSOME-RELEASING FACTOR 2, MITOCHONDRIAL"/>
    <property type="match status" value="1"/>
</dbReference>
<name>A0A0J9X3Y8_GEOCN</name>
<comment type="subcellular location">
    <subcellularLocation>
        <location evidence="5">Mitochondrion</location>
    </subcellularLocation>
</comment>
<accession>A0A0J9X3Y8</accession>
<dbReference type="InterPro" id="IPR035647">
    <property type="entry name" value="EFG_III/V"/>
</dbReference>
<evidence type="ECO:0000256" key="3">
    <source>
        <dbReference type="ARBA" id="ARBA00023128"/>
    </source>
</evidence>
<feature type="domain" description="Tr-type G" evidence="6">
    <location>
        <begin position="24"/>
        <end position="308"/>
    </location>
</feature>
<evidence type="ECO:0000256" key="2">
    <source>
        <dbReference type="ARBA" id="ARBA00022917"/>
    </source>
</evidence>
<dbReference type="InterPro" id="IPR027417">
    <property type="entry name" value="P-loop_NTPase"/>
</dbReference>
<dbReference type="GO" id="GO:0032790">
    <property type="term" value="P:ribosome disassembly"/>
    <property type="evidence" value="ECO:0007669"/>
    <property type="project" value="UniProtKB-UniRule"/>
</dbReference>
<sequence>MKSSGKFLATHRLYSTEQADIQKELIRNIGIIAHIDAGKTTTTERMLYYSGLINRIGNVDQGDTVMDYLPAERDRGITITSAAITFNWANHKVNLIDTPGHADFTFEVIRSIRVLDGAVTILDGVAGVEAQTEKVWKQASEMEIPKIVFVNKMDRQGAGFSRTVREVVSKLNTQVAILNYPFFEGGKLDTPFRGVVDVLEKKIIQWEEGSDGKDVKIMDISEVDGVAEECEKARTALIETLSELDDDLVEHYLEVGDYMEVSSAEIKKALRKATFARKIVPVLCGASFRNIGVQPLLESIIEYLPAPTERPAPQAIAKGLTTKKGKKLISLPDQPVDIDINNKTLTTALAFKVVNDPKKGLMVYVRVYSGSLNSNSSVLNSTTGKKERVMKLFQMHADEAIEVQSVKAGNIGVLIGTKDIRTGDTIVSHGWKKDGIKSLTPVESKIQLNAIPVPPPVFFASIDPMSLSDVKGMEEALDILLKEDPSLHVTYDEDSGQTLLSGMGELHLEIARDRLINDLKAKVNVGKILVSYKETIQQPSLSVTKDSTISTTGDTPSSATVVLSVSPVFGPEEVKNAECINHDRIYVTYPENQEEHLLIPHHDIVHAIKVGIVPGVARGGRKAHYPLNNIHINVEKVDIPVDVSSPVAVSQAIRLAIEEALDQIPVEGYSIMEPIMNVRVIVSEEDIGTVVNDISSNRRGHIISLQDEEATDVESFSYKSLAEQIYTPPDLTMYMSKHGDRTRSAQSVVRANVPLQQMVGYLNYLRSLTKGRGTFLMDFDSYTSVPLDREQEILNEDNF</sequence>
<dbReference type="AlphaFoldDB" id="A0A0J9X3Y8"/>
<keyword evidence="4 5" id="KW-0342">GTP-binding</keyword>
<dbReference type="Pfam" id="PF00679">
    <property type="entry name" value="EFG_C"/>
    <property type="match status" value="1"/>
</dbReference>
<dbReference type="FunFam" id="3.40.50.300:FF:000514">
    <property type="entry name" value="Ribosome-releasing factor 2, mitochondrial"/>
    <property type="match status" value="1"/>
</dbReference>
<dbReference type="Gene3D" id="3.30.230.10">
    <property type="match status" value="2"/>
</dbReference>
<dbReference type="InterPro" id="IPR041095">
    <property type="entry name" value="EFG_II"/>
</dbReference>
<dbReference type="Gene3D" id="2.40.30.10">
    <property type="entry name" value="Translation factors"/>
    <property type="match status" value="1"/>
</dbReference>
<dbReference type="InterPro" id="IPR035649">
    <property type="entry name" value="EFG_V"/>
</dbReference>
<dbReference type="SMART" id="SM00838">
    <property type="entry name" value="EFG_C"/>
    <property type="match status" value="1"/>
</dbReference>
<dbReference type="Pfam" id="PF03144">
    <property type="entry name" value="GTP_EFTU_D2"/>
    <property type="match status" value="1"/>
</dbReference>
<organism evidence="7 8">
    <name type="scientific">Geotrichum candidum</name>
    <name type="common">Oospora lactis</name>
    <name type="synonym">Dipodascus geotrichum</name>
    <dbReference type="NCBI Taxonomy" id="1173061"/>
    <lineage>
        <taxon>Eukaryota</taxon>
        <taxon>Fungi</taxon>
        <taxon>Dikarya</taxon>
        <taxon>Ascomycota</taxon>
        <taxon>Saccharomycotina</taxon>
        <taxon>Dipodascomycetes</taxon>
        <taxon>Dipodascales</taxon>
        <taxon>Dipodascaceae</taxon>
        <taxon>Geotrichum</taxon>
    </lineage>
</organism>
<dbReference type="CDD" id="cd01886">
    <property type="entry name" value="EF-G"/>
    <property type="match status" value="1"/>
</dbReference>
<keyword evidence="8" id="KW-1185">Reference proteome</keyword>
<dbReference type="SUPFAM" id="SSF52540">
    <property type="entry name" value="P-loop containing nucleoside triphosphate hydrolases"/>
    <property type="match status" value="1"/>
</dbReference>
<feature type="binding site" evidence="5">
    <location>
        <begin position="33"/>
        <end position="40"/>
    </location>
    <ligand>
        <name>GTP</name>
        <dbReference type="ChEBI" id="CHEBI:37565"/>
    </ligand>
</feature>
<keyword evidence="2 5" id="KW-0648">Protein biosynthesis</keyword>
<dbReference type="GO" id="GO:0005525">
    <property type="term" value="F:GTP binding"/>
    <property type="evidence" value="ECO:0007669"/>
    <property type="project" value="UniProtKB-UniRule"/>
</dbReference>
<feature type="binding site" evidence="5">
    <location>
        <begin position="97"/>
        <end position="101"/>
    </location>
    <ligand>
        <name>GTP</name>
        <dbReference type="ChEBI" id="CHEBI:37565"/>
    </ligand>
</feature>
<dbReference type="InterPro" id="IPR004161">
    <property type="entry name" value="EFTu-like_2"/>
</dbReference>
<gene>
    <name evidence="5" type="primary">MEF2</name>
    <name evidence="7" type="ORF">BN980_GECA02s01704g</name>
</gene>
<dbReference type="PROSITE" id="PS00301">
    <property type="entry name" value="G_TR_1"/>
    <property type="match status" value="1"/>
</dbReference>
<dbReference type="Gene3D" id="3.30.70.870">
    <property type="entry name" value="Elongation Factor G (Translational Gtpase), domain 3"/>
    <property type="match status" value="1"/>
</dbReference>
<dbReference type="Gene3D" id="3.40.50.300">
    <property type="entry name" value="P-loop containing nucleotide triphosphate hydrolases"/>
    <property type="match status" value="1"/>
</dbReference>
<dbReference type="SUPFAM" id="SSF54980">
    <property type="entry name" value="EF-G C-terminal domain-like"/>
    <property type="match status" value="2"/>
</dbReference>
<keyword evidence="3 5" id="KW-0496">Mitochondrion</keyword>
<dbReference type="Proteomes" id="UP000242525">
    <property type="component" value="Unassembled WGS sequence"/>
</dbReference>
<evidence type="ECO:0000256" key="1">
    <source>
        <dbReference type="ARBA" id="ARBA00022741"/>
    </source>
</evidence>
<evidence type="ECO:0000256" key="4">
    <source>
        <dbReference type="ARBA" id="ARBA00023134"/>
    </source>
</evidence>
<dbReference type="PRINTS" id="PR00315">
    <property type="entry name" value="ELONGATNFCT"/>
</dbReference>
<dbReference type="InterPro" id="IPR031157">
    <property type="entry name" value="G_TR_CS"/>
</dbReference>
<dbReference type="GO" id="GO:0003746">
    <property type="term" value="F:translation elongation factor activity"/>
    <property type="evidence" value="ECO:0007669"/>
    <property type="project" value="UniProtKB-KW"/>
</dbReference>
<dbReference type="NCBIfam" id="TIGR00231">
    <property type="entry name" value="small_GTP"/>
    <property type="match status" value="1"/>
</dbReference>
<dbReference type="Pfam" id="PF14492">
    <property type="entry name" value="EFG_III"/>
    <property type="match status" value="1"/>
</dbReference>
<dbReference type="InterPro" id="IPR000795">
    <property type="entry name" value="T_Tr_GTP-bd_dom"/>
</dbReference>
<dbReference type="SUPFAM" id="SSF50447">
    <property type="entry name" value="Translation proteins"/>
    <property type="match status" value="1"/>
</dbReference>
<dbReference type="GO" id="GO:0005759">
    <property type="term" value="C:mitochondrial matrix"/>
    <property type="evidence" value="ECO:0007669"/>
    <property type="project" value="UniProtKB-ARBA"/>
</dbReference>
<evidence type="ECO:0000259" key="6">
    <source>
        <dbReference type="PROSITE" id="PS51722"/>
    </source>
</evidence>
<dbReference type="CDD" id="cd03713">
    <property type="entry name" value="EFG_mtEFG_C"/>
    <property type="match status" value="1"/>
</dbReference>
<dbReference type="InterPro" id="IPR014721">
    <property type="entry name" value="Ribsml_uS5_D2-typ_fold_subgr"/>
</dbReference>
<dbReference type="InterPro" id="IPR030851">
    <property type="entry name" value="EFG2"/>
</dbReference>
<dbReference type="Pfam" id="PF00009">
    <property type="entry name" value="GTP_EFTU"/>
    <property type="match status" value="1"/>
</dbReference>
<dbReference type="Gene3D" id="3.30.70.240">
    <property type="match status" value="2"/>
</dbReference>
<dbReference type="OrthoDB" id="198619at2759"/>